<dbReference type="SMART" id="SM00028">
    <property type="entry name" value="TPR"/>
    <property type="match status" value="4"/>
</dbReference>
<dbReference type="SUPFAM" id="SSF52540">
    <property type="entry name" value="P-loop containing nucleoside triphosphate hydrolases"/>
    <property type="match status" value="1"/>
</dbReference>
<dbReference type="Pfam" id="PF03704">
    <property type="entry name" value="BTAD"/>
    <property type="match status" value="1"/>
</dbReference>
<sequence length="998" mass="106965">MTRSIPAAPPGSPEAGTTTRLPGDPGNGDVRFSVLGPVRVWRSGSELPLGPKQQRLVLAVLLARAGRSVPMHEFIDLLWDGEPPSSAANAVHRYVGSLRRLLEPELPARSPGRWLARQAGGYLLRVDEDCLDLLSFRGLVERARRTAAAGDPPGAVELFTAALGLWQGRCAADLEPAASRHPAFVMLEHEFVSVVCEAAETAMRCGRAAAALLPLRQAAERNPLDEALLARLLLVLASDGKQAEAMSLYEEVSRRLAEELGVDPGAELRAAHERILRHHLDTGNAEGRTPDPQATAGARGPAVPAGPPSSGTSAAGTARPAQLPPDLFGFTGRKEALEQAAALAARGGDALRVLAVDGIPGIGKTALAVHFAHLTADDFPDGQLYTDLRGFAPDGKPADPADVLQGFLDALGVAAQRVPAALDTRAALYRSVLAGRRVLVVLDNARDLAQVKPLLPGTADCMVIVTSRSRLTGLAAAHGAHLLTLDVPSSAESTRTFLERVKVSRPHARAHDVVPLVERCGRLPLAVAIVAARAAAHPESTLEEIASELADTRTSLESFRDENLDNDVRSVFSWSYRTLGEQAARLFPLLAVHPGPEVTAAALASMAGITLQEATQAVGELVRARLLTVRGRDRYWAHDLVLAYAAELAAQQGADRGAVVSRMYDHYRQTAHAGNLLLRPGPQPAAPPPPLPLVTPEPLADTTAAFAWFTRERTVLRSLVRTAAARGDSRMTWELAWALQLCQQRLGWWHDWTTTMRTALKAAQEADDTEGMARAHNGLAGALHYLGDRSGALHQLEQALTRFEELGLPTDLANVLKNLGLVCSAQGNHVRANQHLERALRLLRTSGPSQLKATTLAHAGMTRWQMGDLAESVRLTRSAEAMFHEMGDLNSEGVTLTWLGRVYHSQGEHSRSASYYERGIELLRLAGSRANMAEDLVALGDVRLDMRDAAGARRAWEEALRSVDDPELPPAVQARERLSKLDGTAAAAAAVVAGRFPG</sequence>
<dbReference type="SUPFAM" id="SSF46894">
    <property type="entry name" value="C-terminal effector domain of the bipartite response regulators"/>
    <property type="match status" value="1"/>
</dbReference>
<dbReference type="InterPro" id="IPR001867">
    <property type="entry name" value="OmpR/PhoB-type_DNA-bd"/>
</dbReference>
<dbReference type="PANTHER" id="PTHR35807">
    <property type="entry name" value="TRANSCRIPTIONAL REGULATOR REDD-RELATED"/>
    <property type="match status" value="1"/>
</dbReference>
<dbReference type="PANTHER" id="PTHR35807:SF1">
    <property type="entry name" value="TRANSCRIPTIONAL REGULATOR REDD"/>
    <property type="match status" value="1"/>
</dbReference>
<proteinExistence type="inferred from homology"/>
<comment type="similarity">
    <text evidence="1">Belongs to the AfsR/DnrI/RedD regulatory family.</text>
</comment>
<keyword evidence="10" id="KW-1185">Reference proteome</keyword>
<dbReference type="PRINTS" id="PR00364">
    <property type="entry name" value="DISEASERSIST"/>
</dbReference>
<protein>
    <submittedName>
        <fullName evidence="9">BTAD domain-containing putative transcriptional regulator</fullName>
    </submittedName>
</protein>
<dbReference type="Proteomes" id="UP001458415">
    <property type="component" value="Unassembled WGS sequence"/>
</dbReference>
<dbReference type="Gene3D" id="3.40.50.300">
    <property type="entry name" value="P-loop containing nucleotide triphosphate hydrolases"/>
    <property type="match status" value="1"/>
</dbReference>
<dbReference type="InterPro" id="IPR016032">
    <property type="entry name" value="Sig_transdc_resp-reg_C-effctor"/>
</dbReference>
<gene>
    <name evidence="9" type="ORF">ABT317_20550</name>
</gene>
<feature type="non-terminal residue" evidence="9">
    <location>
        <position position="998"/>
    </location>
</feature>
<evidence type="ECO:0000313" key="10">
    <source>
        <dbReference type="Proteomes" id="UP001458415"/>
    </source>
</evidence>
<dbReference type="Gene3D" id="1.25.40.10">
    <property type="entry name" value="Tetratricopeptide repeat domain"/>
    <property type="match status" value="2"/>
</dbReference>
<evidence type="ECO:0000259" key="8">
    <source>
        <dbReference type="PROSITE" id="PS51755"/>
    </source>
</evidence>
<dbReference type="SUPFAM" id="SSF48452">
    <property type="entry name" value="TPR-like"/>
    <property type="match status" value="2"/>
</dbReference>
<evidence type="ECO:0000256" key="7">
    <source>
        <dbReference type="SAM" id="MobiDB-lite"/>
    </source>
</evidence>
<reference evidence="9 10" key="1">
    <citation type="submission" date="2024-06" db="EMBL/GenBank/DDBJ databases">
        <title>The Natural Products Discovery Center: Release of the First 8490 Sequenced Strains for Exploring Actinobacteria Biosynthetic Diversity.</title>
        <authorList>
            <person name="Kalkreuter E."/>
            <person name="Kautsar S.A."/>
            <person name="Yang D."/>
            <person name="Bader C.D."/>
            <person name="Teijaro C.N."/>
            <person name="Fluegel L."/>
            <person name="Davis C.M."/>
            <person name="Simpson J.R."/>
            <person name="Lauterbach L."/>
            <person name="Steele A.D."/>
            <person name="Gui C."/>
            <person name="Meng S."/>
            <person name="Li G."/>
            <person name="Viehrig K."/>
            <person name="Ye F."/>
            <person name="Su P."/>
            <person name="Kiefer A.F."/>
            <person name="Nichols A."/>
            <person name="Cepeda A.J."/>
            <person name="Yan W."/>
            <person name="Fan B."/>
            <person name="Jiang Y."/>
            <person name="Adhikari A."/>
            <person name="Zheng C.-J."/>
            <person name="Schuster L."/>
            <person name="Cowan T.M."/>
            <person name="Smanski M.J."/>
            <person name="Chevrette M.G."/>
            <person name="De Carvalho L.P.S."/>
            <person name="Shen B."/>
        </authorList>
    </citation>
    <scope>NUCLEOTIDE SEQUENCE [LARGE SCALE GENOMIC DNA]</scope>
    <source>
        <strain evidence="9 10">NPDC000634</strain>
    </source>
</reference>
<keyword evidence="2" id="KW-0902">Two-component regulatory system</keyword>
<keyword evidence="3" id="KW-0805">Transcription regulation</keyword>
<dbReference type="InterPro" id="IPR036388">
    <property type="entry name" value="WH-like_DNA-bd_sf"/>
</dbReference>
<evidence type="ECO:0000313" key="9">
    <source>
        <dbReference type="EMBL" id="MER6979312.1"/>
    </source>
</evidence>
<evidence type="ECO:0000256" key="1">
    <source>
        <dbReference type="ARBA" id="ARBA00005820"/>
    </source>
</evidence>
<dbReference type="InterPro" id="IPR051677">
    <property type="entry name" value="AfsR-DnrI-RedD_regulator"/>
</dbReference>
<keyword evidence="5" id="KW-0804">Transcription</keyword>
<dbReference type="Gene3D" id="1.10.10.10">
    <property type="entry name" value="Winged helix-like DNA-binding domain superfamily/Winged helix DNA-binding domain"/>
    <property type="match status" value="1"/>
</dbReference>
<dbReference type="SMART" id="SM00862">
    <property type="entry name" value="Trans_reg_C"/>
    <property type="match status" value="1"/>
</dbReference>
<evidence type="ECO:0000256" key="3">
    <source>
        <dbReference type="ARBA" id="ARBA00023015"/>
    </source>
</evidence>
<feature type="domain" description="OmpR/PhoB-type" evidence="8">
    <location>
        <begin position="22"/>
        <end position="126"/>
    </location>
</feature>
<evidence type="ECO:0000256" key="4">
    <source>
        <dbReference type="ARBA" id="ARBA00023125"/>
    </source>
</evidence>
<dbReference type="InterPro" id="IPR011990">
    <property type="entry name" value="TPR-like_helical_dom_sf"/>
</dbReference>
<dbReference type="Pfam" id="PF13424">
    <property type="entry name" value="TPR_12"/>
    <property type="match status" value="1"/>
</dbReference>
<feature type="region of interest" description="Disordered" evidence="7">
    <location>
        <begin position="1"/>
        <end position="28"/>
    </location>
</feature>
<dbReference type="InterPro" id="IPR005158">
    <property type="entry name" value="BTAD"/>
</dbReference>
<dbReference type="PROSITE" id="PS51755">
    <property type="entry name" value="OMPR_PHOB"/>
    <property type="match status" value="1"/>
</dbReference>
<evidence type="ECO:0000256" key="5">
    <source>
        <dbReference type="ARBA" id="ARBA00023163"/>
    </source>
</evidence>
<feature type="region of interest" description="Disordered" evidence="7">
    <location>
        <begin position="280"/>
        <end position="322"/>
    </location>
</feature>
<dbReference type="EMBL" id="JBEPCU010000350">
    <property type="protein sequence ID" value="MER6979312.1"/>
    <property type="molecule type" value="Genomic_DNA"/>
</dbReference>
<dbReference type="SMART" id="SM01043">
    <property type="entry name" value="BTAD"/>
    <property type="match status" value="1"/>
</dbReference>
<evidence type="ECO:0000256" key="6">
    <source>
        <dbReference type="PROSITE-ProRule" id="PRU01091"/>
    </source>
</evidence>
<feature type="compositionally biased region" description="Low complexity" evidence="7">
    <location>
        <begin position="294"/>
        <end position="321"/>
    </location>
</feature>
<organism evidence="9 10">
    <name type="scientific">Streptomyces carpinensis</name>
    <dbReference type="NCBI Taxonomy" id="66369"/>
    <lineage>
        <taxon>Bacteria</taxon>
        <taxon>Bacillati</taxon>
        <taxon>Actinomycetota</taxon>
        <taxon>Actinomycetes</taxon>
        <taxon>Kitasatosporales</taxon>
        <taxon>Streptomycetaceae</taxon>
        <taxon>Streptomyces</taxon>
    </lineage>
</organism>
<name>A0ABV1W6S6_9ACTN</name>
<dbReference type="InterPro" id="IPR019734">
    <property type="entry name" value="TPR_rpt"/>
</dbReference>
<keyword evidence="4 6" id="KW-0238">DNA-binding</keyword>
<dbReference type="InterPro" id="IPR027417">
    <property type="entry name" value="P-loop_NTPase"/>
</dbReference>
<dbReference type="CDD" id="cd15831">
    <property type="entry name" value="BTAD"/>
    <property type="match status" value="1"/>
</dbReference>
<feature type="DNA-binding region" description="OmpR/PhoB-type" evidence="6">
    <location>
        <begin position="22"/>
        <end position="126"/>
    </location>
</feature>
<accession>A0ABV1W6S6</accession>
<evidence type="ECO:0000256" key="2">
    <source>
        <dbReference type="ARBA" id="ARBA00023012"/>
    </source>
</evidence>
<comment type="caution">
    <text evidence="9">The sequence shown here is derived from an EMBL/GenBank/DDBJ whole genome shotgun (WGS) entry which is preliminary data.</text>
</comment>